<proteinExistence type="predicted"/>
<gene>
    <name evidence="2" type="ORF">B1B_02365</name>
</gene>
<protein>
    <submittedName>
        <fullName evidence="2">Transposase IS891/IS1136/IS1341 family</fullName>
    </submittedName>
</protein>
<comment type="caution">
    <text evidence="2">The sequence shown here is derived from an EMBL/GenBank/DDBJ whole genome shotgun (WGS) entry which is preliminary data.</text>
</comment>
<dbReference type="Pfam" id="PF12323">
    <property type="entry name" value="HTH_OrfB_IS605"/>
    <property type="match status" value="1"/>
</dbReference>
<feature type="non-terminal residue" evidence="2">
    <location>
        <position position="193"/>
    </location>
</feature>
<feature type="domain" description="Transposase putative helix-turn-helix" evidence="1">
    <location>
        <begin position="1"/>
        <end position="47"/>
    </location>
</feature>
<organism evidence="2">
    <name type="scientific">mine drainage metagenome</name>
    <dbReference type="NCBI Taxonomy" id="410659"/>
    <lineage>
        <taxon>unclassified sequences</taxon>
        <taxon>metagenomes</taxon>
        <taxon>ecological metagenomes</taxon>
    </lineage>
</organism>
<accession>T1CXX7</accession>
<evidence type="ECO:0000259" key="1">
    <source>
        <dbReference type="Pfam" id="PF12323"/>
    </source>
</evidence>
<reference evidence="2" key="1">
    <citation type="submission" date="2013-08" db="EMBL/GenBank/DDBJ databases">
        <authorList>
            <person name="Mendez C."/>
            <person name="Richter M."/>
            <person name="Ferrer M."/>
            <person name="Sanchez J."/>
        </authorList>
    </citation>
    <scope>NUCLEOTIDE SEQUENCE</scope>
</reference>
<name>T1CXX7_9ZZZZ</name>
<sequence>MELTRAYKFRIYPDAAREEEIDERLILAQQFYNKILEKSIASYQNGKTKVSMAQFNRFVKEIIQEDKKFLKLYSQTRCEIEFRLLKAYQNFFRRIKEGNKKAGFPRFRSRDRYKSITYPQDNGSFSMKKGRLRVSRIGTMPIDLHRKIEGTIKTLAIKREGRDYYAVFTTINEIKIPEVKNTNPVGIDLGLES</sequence>
<evidence type="ECO:0000313" key="2">
    <source>
        <dbReference type="EMBL" id="EQD74990.1"/>
    </source>
</evidence>
<reference evidence="2" key="2">
    <citation type="journal article" date="2014" name="ISME J.">
        <title>Microbial stratification in low pH oxic and suboxic macroscopic growths along an acid mine drainage.</title>
        <authorList>
            <person name="Mendez-Garcia C."/>
            <person name="Mesa V."/>
            <person name="Sprenger R.R."/>
            <person name="Richter M."/>
            <person name="Diez M.S."/>
            <person name="Solano J."/>
            <person name="Bargiela R."/>
            <person name="Golyshina O.V."/>
            <person name="Manteca A."/>
            <person name="Ramos J.L."/>
            <person name="Gallego J.R."/>
            <person name="Llorente I."/>
            <person name="Martins Dos Santos V.A."/>
            <person name="Jensen O.N."/>
            <person name="Pelaez A.I."/>
            <person name="Sanchez J."/>
            <person name="Ferrer M."/>
        </authorList>
    </citation>
    <scope>NUCLEOTIDE SEQUENCE</scope>
</reference>
<dbReference type="AlphaFoldDB" id="T1CXX7"/>
<dbReference type="InterPro" id="IPR021027">
    <property type="entry name" value="Transposase_put_HTH"/>
</dbReference>
<dbReference type="EMBL" id="AUZY01001395">
    <property type="protein sequence ID" value="EQD74990.1"/>
    <property type="molecule type" value="Genomic_DNA"/>
</dbReference>